<dbReference type="NCBIfam" id="NF033831">
    <property type="entry name" value="sce7725_fam"/>
    <property type="match status" value="1"/>
</dbReference>
<gene>
    <name evidence="1" type="ORF">ACFOZY_04135</name>
</gene>
<dbReference type="InterPro" id="IPR047727">
    <property type="entry name" value="Sce7725-like"/>
</dbReference>
<dbReference type="EMBL" id="JBHSEC010000004">
    <property type="protein sequence ID" value="MFC4409626.1"/>
    <property type="molecule type" value="Genomic_DNA"/>
</dbReference>
<comment type="caution">
    <text evidence="1">The sequence shown here is derived from an EMBL/GenBank/DDBJ whole genome shotgun (WGS) entry which is preliminary data.</text>
</comment>
<accession>A0ABV8X272</accession>
<sequence>MYYPFIRGRQYDLLALRELQSKELLSNKIVPIIEPIKMSSTLSTTVKIFNEAQRNLIIITNPKVGSFTGELEFESIKQQFKEILSYEYIYPAVHLNRESFTHIERIQRELEIELSDFALIHSDRSLVSKYKEFFNDFIPSYNIIPSENSFRRLLRGQNIIGLDDKFNKLLRNADYLEQVSEFFSEEHLFYSEEGYIGFSDYSVVGEEYSESGFAPYAVAIHIVYPNADDALEIMHFVSDSNDDISDPAGKFSEALRKLIEWYEGIYDDRMDTLAMRVFSEHYKEGTYPGLPTLKKLSIMHHLELMGKLLE</sequence>
<keyword evidence="2" id="KW-1185">Reference proteome</keyword>
<dbReference type="RefSeq" id="WP_378152580.1">
    <property type="nucleotide sequence ID" value="NZ_JBHSEC010000004.1"/>
</dbReference>
<reference evidence="2" key="1">
    <citation type="journal article" date="2019" name="Int. J. Syst. Evol. Microbiol.">
        <title>The Global Catalogue of Microorganisms (GCM) 10K type strain sequencing project: providing services to taxonomists for standard genome sequencing and annotation.</title>
        <authorList>
            <consortium name="The Broad Institute Genomics Platform"/>
            <consortium name="The Broad Institute Genome Sequencing Center for Infectious Disease"/>
            <person name="Wu L."/>
            <person name="Ma J."/>
        </authorList>
    </citation>
    <scope>NUCLEOTIDE SEQUENCE [LARGE SCALE GENOMIC DNA]</scope>
    <source>
        <strain evidence="2">CCUG 59778</strain>
    </source>
</reference>
<evidence type="ECO:0000313" key="2">
    <source>
        <dbReference type="Proteomes" id="UP001595817"/>
    </source>
</evidence>
<organism evidence="1 2">
    <name type="scientific">Chungangia koreensis</name>
    <dbReference type="NCBI Taxonomy" id="752657"/>
    <lineage>
        <taxon>Bacteria</taxon>
        <taxon>Bacillati</taxon>
        <taxon>Bacillota</taxon>
        <taxon>Bacilli</taxon>
        <taxon>Lactobacillales</taxon>
        <taxon>Chungangia</taxon>
    </lineage>
</organism>
<evidence type="ECO:0000313" key="1">
    <source>
        <dbReference type="EMBL" id="MFC4409626.1"/>
    </source>
</evidence>
<protein>
    <submittedName>
        <fullName evidence="1">Sce7725 family protein</fullName>
    </submittedName>
</protein>
<name>A0ABV8X272_9LACT</name>
<proteinExistence type="predicted"/>
<dbReference type="Proteomes" id="UP001595817">
    <property type="component" value="Unassembled WGS sequence"/>
</dbReference>